<keyword evidence="4" id="KW-1185">Reference proteome</keyword>
<dbReference type="Gene3D" id="3.10.310.10">
    <property type="entry name" value="Diaminopimelate Epimerase, Chain A, domain 1"/>
    <property type="match status" value="2"/>
</dbReference>
<dbReference type="Proteomes" id="UP000258927">
    <property type="component" value="Chromosome"/>
</dbReference>
<dbReference type="PANTHER" id="PTHR13774:SF32">
    <property type="entry name" value="ANTISENSE-ENHANCING SEQUENCE 1"/>
    <property type="match status" value="1"/>
</dbReference>
<dbReference type="RefSeq" id="WP_117395441.1">
    <property type="nucleotide sequence ID" value="NZ_CP021330.1"/>
</dbReference>
<evidence type="ECO:0000256" key="2">
    <source>
        <dbReference type="PIRSR" id="PIRSR016184-1"/>
    </source>
</evidence>
<protein>
    <submittedName>
        <fullName evidence="3">Trans-2,3-dihydro-3-hydroxyanthranilate isomerase</fullName>
    </submittedName>
</protein>
<dbReference type="PANTHER" id="PTHR13774">
    <property type="entry name" value="PHENAZINE BIOSYNTHESIS PROTEIN"/>
    <property type="match status" value="1"/>
</dbReference>
<dbReference type="PIRSF" id="PIRSF016184">
    <property type="entry name" value="PhzC_PhzF"/>
    <property type="match status" value="1"/>
</dbReference>
<sequence length="297" mass="32109">MKYPFMIADVFTKERFAGNPLAIVFEADGLPDETMLKIAQEFNLSETIFVHKPRTLRHLAKVRIFTPTRELPFAGHPTVGVSVALGLRHSTSAVRLEEQIGTVVAVMTPSGKLSGHARFGLPKLPERVGEVSNVDDVAECLGLLPHQIGCGDLVPAVYSAGVAFTMVPVKDASVLKEIKFQRRGWVDIFGDQSTGVFVYSPTPLEDDVDYAARTFVDLNGFKEDPATGSAVSAMIGQLMDHGRFKEGQTDFVVRQGVEMGRPGFIEAQAKVEQGALVHAGLGGHVVITAHGELDLLS</sequence>
<reference evidence="3 4" key="1">
    <citation type="submission" date="2017-05" db="EMBL/GenBank/DDBJ databases">
        <title>Genome Analysis of Maritalea myrionectae HL2708#5.</title>
        <authorList>
            <consortium name="Cotde Inc.-PKNU"/>
            <person name="Jang D."/>
            <person name="Oh H.-M."/>
        </authorList>
    </citation>
    <scope>NUCLEOTIDE SEQUENCE [LARGE SCALE GENOMIC DNA]</scope>
    <source>
        <strain evidence="3 4">HL2708#5</strain>
    </source>
</reference>
<evidence type="ECO:0000256" key="1">
    <source>
        <dbReference type="ARBA" id="ARBA00008270"/>
    </source>
</evidence>
<organism evidence="3 4">
    <name type="scientific">Maritalea myrionectae</name>
    <dbReference type="NCBI Taxonomy" id="454601"/>
    <lineage>
        <taxon>Bacteria</taxon>
        <taxon>Pseudomonadati</taxon>
        <taxon>Pseudomonadota</taxon>
        <taxon>Alphaproteobacteria</taxon>
        <taxon>Hyphomicrobiales</taxon>
        <taxon>Devosiaceae</taxon>
        <taxon>Maritalea</taxon>
    </lineage>
</organism>
<keyword evidence="3" id="KW-0413">Isomerase</keyword>
<dbReference type="InterPro" id="IPR003719">
    <property type="entry name" value="Phenazine_PhzF-like"/>
</dbReference>
<dbReference type="GO" id="GO:0005737">
    <property type="term" value="C:cytoplasm"/>
    <property type="evidence" value="ECO:0007669"/>
    <property type="project" value="TreeGrafter"/>
</dbReference>
<comment type="similarity">
    <text evidence="1">Belongs to the PhzF family.</text>
</comment>
<dbReference type="Pfam" id="PF02567">
    <property type="entry name" value="PhzC-PhzF"/>
    <property type="match status" value="1"/>
</dbReference>
<proteinExistence type="inferred from homology"/>
<evidence type="ECO:0000313" key="4">
    <source>
        <dbReference type="Proteomes" id="UP000258927"/>
    </source>
</evidence>
<accession>A0A2R4MD98</accession>
<dbReference type="NCBIfam" id="TIGR00654">
    <property type="entry name" value="PhzF_family"/>
    <property type="match status" value="1"/>
</dbReference>
<dbReference type="EMBL" id="CP021330">
    <property type="protein sequence ID" value="AVX04011.1"/>
    <property type="molecule type" value="Genomic_DNA"/>
</dbReference>
<gene>
    <name evidence="3" type="ORF">MXMO3_01481</name>
</gene>
<dbReference type="KEGG" id="mmyr:MXMO3_01481"/>
<dbReference type="SUPFAM" id="SSF54506">
    <property type="entry name" value="Diaminopimelate epimerase-like"/>
    <property type="match status" value="1"/>
</dbReference>
<dbReference type="AlphaFoldDB" id="A0A2R4MD98"/>
<feature type="active site" evidence="2">
    <location>
        <position position="46"/>
    </location>
</feature>
<dbReference type="GO" id="GO:0016853">
    <property type="term" value="F:isomerase activity"/>
    <property type="evidence" value="ECO:0007669"/>
    <property type="project" value="UniProtKB-KW"/>
</dbReference>
<evidence type="ECO:0000313" key="3">
    <source>
        <dbReference type="EMBL" id="AVX04011.1"/>
    </source>
</evidence>
<dbReference type="STRING" id="1122213.GCA_000423365_01312"/>
<name>A0A2R4MD98_9HYPH</name>